<proteinExistence type="predicted"/>
<dbReference type="InterPro" id="IPR036890">
    <property type="entry name" value="HATPase_C_sf"/>
</dbReference>
<evidence type="ECO:0000313" key="9">
    <source>
        <dbReference type="EMBL" id="MCT8336220.1"/>
    </source>
</evidence>
<reference evidence="9" key="1">
    <citation type="submission" date="2019-06" db="EMBL/GenBank/DDBJ databases">
        <title>Methanoculleus strain from Tamsui River, Taipei, Taiwan.</title>
        <authorList>
            <person name="You Y.-T."/>
            <person name="Chen S.-C."/>
            <person name="Lai S.-J."/>
            <person name="Lee Y.-C."/>
            <person name="Lai M.-C."/>
        </authorList>
    </citation>
    <scope>NUCLEOTIDE SEQUENCE</scope>
    <source>
        <strain evidence="9">Afa-1</strain>
    </source>
</reference>
<dbReference type="Proteomes" id="UP001065682">
    <property type="component" value="Unassembled WGS sequence"/>
</dbReference>
<feature type="domain" description="PAC" evidence="8">
    <location>
        <begin position="1"/>
        <end position="17"/>
    </location>
</feature>
<dbReference type="InterPro" id="IPR004358">
    <property type="entry name" value="Sig_transdc_His_kin-like_C"/>
</dbReference>
<keyword evidence="10" id="KW-1185">Reference proteome</keyword>
<comment type="catalytic activity">
    <reaction evidence="1">
        <text>ATP + protein L-histidine = ADP + protein N-phospho-L-histidine.</text>
        <dbReference type="EC" id="2.7.13.3"/>
    </reaction>
</comment>
<dbReference type="Gene3D" id="3.30.565.10">
    <property type="entry name" value="Histidine kinase-like ATPase, C-terminal domain"/>
    <property type="match status" value="1"/>
</dbReference>
<dbReference type="EMBL" id="VHLL01000001">
    <property type="protein sequence ID" value="MCT8336220.1"/>
    <property type="molecule type" value="Genomic_DNA"/>
</dbReference>
<dbReference type="PROSITE" id="PS50113">
    <property type="entry name" value="PAC"/>
    <property type="match status" value="1"/>
</dbReference>
<dbReference type="GO" id="GO:0004673">
    <property type="term" value="F:protein histidine kinase activity"/>
    <property type="evidence" value="ECO:0007669"/>
    <property type="project" value="UniProtKB-EC"/>
</dbReference>
<dbReference type="PANTHER" id="PTHR43711">
    <property type="entry name" value="TWO-COMPONENT HISTIDINE KINASE"/>
    <property type="match status" value="1"/>
</dbReference>
<gene>
    <name evidence="9" type="ORF">FKB36_01575</name>
</gene>
<dbReference type="PRINTS" id="PR00344">
    <property type="entry name" value="BCTRLSENSOR"/>
</dbReference>
<accession>A0A9E4ZKX1</accession>
<dbReference type="Gene3D" id="1.10.287.130">
    <property type="match status" value="1"/>
</dbReference>
<dbReference type="PANTHER" id="PTHR43711:SF1">
    <property type="entry name" value="HISTIDINE KINASE 1"/>
    <property type="match status" value="1"/>
</dbReference>
<evidence type="ECO:0000256" key="1">
    <source>
        <dbReference type="ARBA" id="ARBA00000085"/>
    </source>
</evidence>
<dbReference type="CDD" id="cd00075">
    <property type="entry name" value="HATPase"/>
    <property type="match status" value="1"/>
</dbReference>
<sequence>MYTDITGRKQAEGVLQRHTEDLTRLHQQLASANREANLYLDILTHDIKNTENVSNLYADLLIETLDGDARTYAERLQRSIRKSIEILGNVSTIRRIHQPSDGHRCVDLDTVIRDEIAQFPEEIIRYEATRHTVLADDLLPEVFSNLIGNAVKFGGPDVEITIRVDAEDEFLRVSVEDTGPGVPDDQKEEIFHRYQKRRRGVGEGLGLYLVQVLIERYGGRIWVEDRIPGRTEEGAAFRFTLPKAGDDNPAVRVDETGAGCEVGSD</sequence>
<evidence type="ECO:0000313" key="10">
    <source>
        <dbReference type="Proteomes" id="UP001065682"/>
    </source>
</evidence>
<dbReference type="SUPFAM" id="SSF55874">
    <property type="entry name" value="ATPase domain of HSP90 chaperone/DNA topoisomerase II/histidine kinase"/>
    <property type="match status" value="1"/>
</dbReference>
<dbReference type="InterPro" id="IPR003594">
    <property type="entry name" value="HATPase_dom"/>
</dbReference>
<keyword evidence="5" id="KW-0902">Two-component regulatory system</keyword>
<feature type="domain" description="Histidine kinase" evidence="7">
    <location>
        <begin position="139"/>
        <end position="245"/>
    </location>
</feature>
<dbReference type="GO" id="GO:0000160">
    <property type="term" value="P:phosphorelay signal transduction system"/>
    <property type="evidence" value="ECO:0007669"/>
    <property type="project" value="UniProtKB-KW"/>
</dbReference>
<keyword evidence="3" id="KW-0808">Transferase</keyword>
<evidence type="ECO:0000256" key="4">
    <source>
        <dbReference type="ARBA" id="ARBA00022777"/>
    </source>
</evidence>
<dbReference type="InterPro" id="IPR050736">
    <property type="entry name" value="Sensor_HK_Regulatory"/>
</dbReference>
<protein>
    <recommendedName>
        <fullName evidence="2">histidine kinase</fullName>
        <ecNumber evidence="2">2.7.13.3</ecNumber>
    </recommendedName>
</protein>
<evidence type="ECO:0000259" key="8">
    <source>
        <dbReference type="PROSITE" id="PS50113"/>
    </source>
</evidence>
<evidence type="ECO:0000256" key="2">
    <source>
        <dbReference type="ARBA" id="ARBA00012438"/>
    </source>
</evidence>
<dbReference type="PROSITE" id="PS50109">
    <property type="entry name" value="HIS_KIN"/>
    <property type="match status" value="1"/>
</dbReference>
<evidence type="ECO:0000256" key="5">
    <source>
        <dbReference type="ARBA" id="ARBA00023012"/>
    </source>
</evidence>
<dbReference type="InterPro" id="IPR005467">
    <property type="entry name" value="His_kinase_dom"/>
</dbReference>
<keyword evidence="6" id="KW-0175">Coiled coil</keyword>
<feature type="coiled-coil region" evidence="6">
    <location>
        <begin position="8"/>
        <end position="35"/>
    </location>
</feature>
<organism evidence="9 10">
    <name type="scientific">Methanoculleus formosensis</name>
    <dbReference type="NCBI Taxonomy" id="2590886"/>
    <lineage>
        <taxon>Archaea</taxon>
        <taxon>Methanobacteriati</taxon>
        <taxon>Methanobacteriota</taxon>
        <taxon>Stenosarchaea group</taxon>
        <taxon>Methanomicrobia</taxon>
        <taxon>Methanomicrobiales</taxon>
        <taxon>Methanomicrobiaceae</taxon>
        <taxon>Methanoculleus</taxon>
    </lineage>
</organism>
<evidence type="ECO:0000256" key="6">
    <source>
        <dbReference type="SAM" id="Coils"/>
    </source>
</evidence>
<dbReference type="Pfam" id="PF02518">
    <property type="entry name" value="HATPase_c"/>
    <property type="match status" value="1"/>
</dbReference>
<name>A0A9E4ZKX1_9EURY</name>
<keyword evidence="4 9" id="KW-0418">Kinase</keyword>
<comment type="caution">
    <text evidence="9">The sequence shown here is derived from an EMBL/GenBank/DDBJ whole genome shotgun (WGS) entry which is preliminary data.</text>
</comment>
<dbReference type="EC" id="2.7.13.3" evidence="2"/>
<evidence type="ECO:0000259" key="7">
    <source>
        <dbReference type="PROSITE" id="PS50109"/>
    </source>
</evidence>
<dbReference type="InterPro" id="IPR000700">
    <property type="entry name" value="PAS-assoc_C"/>
</dbReference>
<evidence type="ECO:0000256" key="3">
    <source>
        <dbReference type="ARBA" id="ARBA00022679"/>
    </source>
</evidence>
<dbReference type="AlphaFoldDB" id="A0A9E4ZKX1"/>
<dbReference type="SMART" id="SM00387">
    <property type="entry name" value="HATPase_c"/>
    <property type="match status" value="1"/>
</dbReference>